<organism evidence="2 3">
    <name type="scientific">Balneatrix alpica</name>
    <dbReference type="NCBI Taxonomy" id="75684"/>
    <lineage>
        <taxon>Bacteria</taxon>
        <taxon>Pseudomonadati</taxon>
        <taxon>Pseudomonadota</taxon>
        <taxon>Gammaproteobacteria</taxon>
        <taxon>Oceanospirillales</taxon>
        <taxon>Balneatrichaceae</taxon>
        <taxon>Balneatrix</taxon>
    </lineage>
</organism>
<dbReference type="CDD" id="cd07043">
    <property type="entry name" value="STAS_anti-anti-sigma_factors"/>
    <property type="match status" value="1"/>
</dbReference>
<accession>A0ABV5Z8Z1</accession>
<dbReference type="Proteomes" id="UP001589628">
    <property type="component" value="Unassembled WGS sequence"/>
</dbReference>
<evidence type="ECO:0000313" key="2">
    <source>
        <dbReference type="EMBL" id="MFB9885747.1"/>
    </source>
</evidence>
<proteinExistence type="predicted"/>
<gene>
    <name evidence="2" type="ORF">ACFFLH_04910</name>
</gene>
<keyword evidence="3" id="KW-1185">Reference proteome</keyword>
<sequence>MLVEAQGDTLVLEGAVDVHTVQTWRKQAEQALAQMGDKVLVDVSRLSASGMVVLSLLLCVMRAGQARQQQILFSPLPAPLAAMAELADLDEVLPVHV</sequence>
<dbReference type="InterPro" id="IPR036513">
    <property type="entry name" value="STAS_dom_sf"/>
</dbReference>
<dbReference type="RefSeq" id="WP_027313814.1">
    <property type="nucleotide sequence ID" value="NZ_JAUESS010000005.1"/>
</dbReference>
<evidence type="ECO:0000259" key="1">
    <source>
        <dbReference type="Pfam" id="PF13466"/>
    </source>
</evidence>
<reference evidence="2 3" key="1">
    <citation type="submission" date="2024-09" db="EMBL/GenBank/DDBJ databases">
        <authorList>
            <person name="Sun Q."/>
            <person name="Mori K."/>
        </authorList>
    </citation>
    <scope>NUCLEOTIDE SEQUENCE [LARGE SCALE GENOMIC DNA]</scope>
    <source>
        <strain evidence="2 3">ATCC 51285</strain>
    </source>
</reference>
<dbReference type="EMBL" id="JBHLZN010000001">
    <property type="protein sequence ID" value="MFB9885747.1"/>
    <property type="molecule type" value="Genomic_DNA"/>
</dbReference>
<dbReference type="SUPFAM" id="SSF52091">
    <property type="entry name" value="SpoIIaa-like"/>
    <property type="match status" value="1"/>
</dbReference>
<protein>
    <submittedName>
        <fullName evidence="2">Lipid asymmetry maintenance protein MlaB</fullName>
    </submittedName>
</protein>
<dbReference type="InterPro" id="IPR058548">
    <property type="entry name" value="MlaB-like_STAS"/>
</dbReference>
<dbReference type="Gene3D" id="3.30.750.24">
    <property type="entry name" value="STAS domain"/>
    <property type="match status" value="1"/>
</dbReference>
<dbReference type="Pfam" id="PF13466">
    <property type="entry name" value="STAS_2"/>
    <property type="match status" value="1"/>
</dbReference>
<name>A0ABV5Z8Z1_9GAMM</name>
<evidence type="ECO:0000313" key="3">
    <source>
        <dbReference type="Proteomes" id="UP001589628"/>
    </source>
</evidence>
<feature type="domain" description="MlaB-like STAS" evidence="1">
    <location>
        <begin position="10"/>
        <end position="90"/>
    </location>
</feature>
<comment type="caution">
    <text evidence="2">The sequence shown here is derived from an EMBL/GenBank/DDBJ whole genome shotgun (WGS) entry which is preliminary data.</text>
</comment>